<evidence type="ECO:0000313" key="2">
    <source>
        <dbReference type="EMBL" id="SHJ58077.1"/>
    </source>
</evidence>
<dbReference type="GO" id="GO:0004792">
    <property type="term" value="F:thiosulfate-cyanide sulfurtransferase activity"/>
    <property type="evidence" value="ECO:0007669"/>
    <property type="project" value="InterPro"/>
</dbReference>
<accession>A0A1M6KGQ8</accession>
<reference evidence="3" key="1">
    <citation type="submission" date="2016-11" db="EMBL/GenBank/DDBJ databases">
        <authorList>
            <person name="Varghese N."/>
            <person name="Submissions S."/>
        </authorList>
    </citation>
    <scope>NUCLEOTIDE SEQUENCE [LARGE SCALE GENOMIC DNA]</scope>
    <source>
        <strain evidence="3">DSM 17957</strain>
    </source>
</reference>
<dbReference type="SUPFAM" id="SSF52821">
    <property type="entry name" value="Rhodanese/Cell cycle control phosphatase"/>
    <property type="match status" value="1"/>
</dbReference>
<dbReference type="PROSITE" id="PS50206">
    <property type="entry name" value="RHODANESE_3"/>
    <property type="match status" value="1"/>
</dbReference>
<dbReference type="PROSITE" id="PS00380">
    <property type="entry name" value="RHODANESE_1"/>
    <property type="match status" value="1"/>
</dbReference>
<dbReference type="Pfam" id="PF00581">
    <property type="entry name" value="Rhodanese"/>
    <property type="match status" value="1"/>
</dbReference>
<feature type="non-terminal residue" evidence="2">
    <location>
        <position position="74"/>
    </location>
</feature>
<dbReference type="InterPro" id="IPR036873">
    <property type="entry name" value="Rhodanese-like_dom_sf"/>
</dbReference>
<protein>
    <submittedName>
        <fullName evidence="2">Rhodanese-like domain-containing protein</fullName>
    </submittedName>
</protein>
<evidence type="ECO:0000313" key="3">
    <source>
        <dbReference type="Proteomes" id="UP000184536"/>
    </source>
</evidence>
<dbReference type="CDD" id="cd00158">
    <property type="entry name" value="RHOD"/>
    <property type="match status" value="1"/>
</dbReference>
<keyword evidence="3" id="KW-1185">Reference proteome</keyword>
<organism evidence="2 3">
    <name type="scientific">Geosporobacter subterraneus DSM 17957</name>
    <dbReference type="NCBI Taxonomy" id="1121919"/>
    <lineage>
        <taxon>Bacteria</taxon>
        <taxon>Bacillati</taxon>
        <taxon>Bacillota</taxon>
        <taxon>Clostridia</taxon>
        <taxon>Peptostreptococcales</taxon>
        <taxon>Thermotaleaceae</taxon>
        <taxon>Geosporobacter</taxon>
    </lineage>
</organism>
<feature type="domain" description="Rhodanese" evidence="1">
    <location>
        <begin position="16"/>
        <end position="71"/>
    </location>
</feature>
<dbReference type="PANTHER" id="PTHR43031">
    <property type="entry name" value="FAD-DEPENDENT OXIDOREDUCTASE"/>
    <property type="match status" value="1"/>
</dbReference>
<dbReference type="RefSeq" id="WP_190014449.1">
    <property type="nucleotide sequence ID" value="NZ_FQZV01000030.1"/>
</dbReference>
<dbReference type="AlphaFoldDB" id="A0A1M6KGQ8"/>
<dbReference type="InterPro" id="IPR001307">
    <property type="entry name" value="Thiosulphate_STrfase_CS"/>
</dbReference>
<dbReference type="Gene3D" id="3.40.250.10">
    <property type="entry name" value="Rhodanese-like domain"/>
    <property type="match status" value="1"/>
</dbReference>
<name>A0A1M6KGQ8_9FIRM</name>
<proteinExistence type="predicted"/>
<sequence>MLGNLSVQELENRIYQKDEMIIVDTRQPAFYEEHHIPGAINIPFGFEMPQEAYSLPKEQEIIVCCYIGLSSKAF</sequence>
<gene>
    <name evidence="2" type="ORF">SAMN02745975_02411</name>
</gene>
<dbReference type="PANTHER" id="PTHR43031:SF1">
    <property type="entry name" value="PYRIDINE NUCLEOTIDE-DISULPHIDE OXIDOREDUCTASE"/>
    <property type="match status" value="1"/>
</dbReference>
<dbReference type="EMBL" id="FQZV01000030">
    <property type="protein sequence ID" value="SHJ58077.1"/>
    <property type="molecule type" value="Genomic_DNA"/>
</dbReference>
<dbReference type="STRING" id="1121919.SAMN02745975_02411"/>
<dbReference type="Proteomes" id="UP000184536">
    <property type="component" value="Unassembled WGS sequence"/>
</dbReference>
<evidence type="ECO:0000259" key="1">
    <source>
        <dbReference type="PROSITE" id="PS50206"/>
    </source>
</evidence>
<dbReference type="InterPro" id="IPR050229">
    <property type="entry name" value="GlpE_sulfurtransferase"/>
</dbReference>
<dbReference type="InterPro" id="IPR001763">
    <property type="entry name" value="Rhodanese-like_dom"/>
</dbReference>